<dbReference type="RefSeq" id="WP_337705329.1">
    <property type="nucleotide sequence ID" value="NZ_JBBEGM010000010.1"/>
</dbReference>
<keyword evidence="4" id="KW-1185">Reference proteome</keyword>
<evidence type="ECO:0000313" key="3">
    <source>
        <dbReference type="EMBL" id="MEJ2863961.1"/>
    </source>
</evidence>
<protein>
    <submittedName>
        <fullName evidence="3">Class I SAM-dependent methyltransferase</fullName>
        <ecNumber evidence="3">2.1.-.-</ecNumber>
    </submittedName>
</protein>
<reference evidence="3 4" key="1">
    <citation type="submission" date="2024-03" db="EMBL/GenBank/DDBJ databases">
        <title>Actinomycetospora sp. OC33-EN07, a novel actinomycete isolated from wild orchid (Aerides multiflora).</title>
        <authorList>
            <person name="Suriyachadkun C."/>
        </authorList>
    </citation>
    <scope>NUCLEOTIDE SEQUENCE [LARGE SCALE GENOMIC DNA]</scope>
    <source>
        <strain evidence="3 4">OC33-EN07</strain>
    </source>
</reference>
<feature type="region of interest" description="Disordered" evidence="1">
    <location>
        <begin position="1"/>
        <end position="21"/>
    </location>
</feature>
<dbReference type="GO" id="GO:0032259">
    <property type="term" value="P:methylation"/>
    <property type="evidence" value="ECO:0007669"/>
    <property type="project" value="UniProtKB-KW"/>
</dbReference>
<comment type="caution">
    <text evidence="3">The sequence shown here is derived from an EMBL/GenBank/DDBJ whole genome shotgun (WGS) entry which is preliminary data.</text>
</comment>
<dbReference type="InterPro" id="IPR041698">
    <property type="entry name" value="Methyltransf_25"/>
</dbReference>
<evidence type="ECO:0000259" key="2">
    <source>
        <dbReference type="Pfam" id="PF13649"/>
    </source>
</evidence>
<name>A0ABU8MAC6_9PSEU</name>
<dbReference type="Gene3D" id="3.40.50.150">
    <property type="entry name" value="Vaccinia Virus protein VP39"/>
    <property type="match status" value="1"/>
</dbReference>
<evidence type="ECO:0000313" key="4">
    <source>
        <dbReference type="Proteomes" id="UP001369736"/>
    </source>
</evidence>
<dbReference type="InterPro" id="IPR029063">
    <property type="entry name" value="SAM-dependent_MTases_sf"/>
</dbReference>
<gene>
    <name evidence="3" type="ORF">WCD58_22590</name>
</gene>
<proteinExistence type="predicted"/>
<evidence type="ECO:0000256" key="1">
    <source>
        <dbReference type="SAM" id="MobiDB-lite"/>
    </source>
</evidence>
<dbReference type="Pfam" id="PF13649">
    <property type="entry name" value="Methyltransf_25"/>
    <property type="match status" value="1"/>
</dbReference>
<dbReference type="EMBL" id="JBBEGM010000010">
    <property type="protein sequence ID" value="MEJ2863961.1"/>
    <property type="molecule type" value="Genomic_DNA"/>
</dbReference>
<accession>A0ABU8MAC6</accession>
<dbReference type="EC" id="2.1.-.-" evidence="3"/>
<feature type="domain" description="Methyltransferase" evidence="2">
    <location>
        <begin position="206"/>
        <end position="295"/>
    </location>
</feature>
<organism evidence="3 4">
    <name type="scientific">Actinomycetospora flava</name>
    <dbReference type="NCBI Taxonomy" id="3129232"/>
    <lineage>
        <taxon>Bacteria</taxon>
        <taxon>Bacillati</taxon>
        <taxon>Actinomycetota</taxon>
        <taxon>Actinomycetes</taxon>
        <taxon>Pseudonocardiales</taxon>
        <taxon>Pseudonocardiaceae</taxon>
        <taxon>Actinomycetospora</taxon>
    </lineage>
</organism>
<dbReference type="GO" id="GO:0008168">
    <property type="term" value="F:methyltransferase activity"/>
    <property type="evidence" value="ECO:0007669"/>
    <property type="project" value="UniProtKB-KW"/>
</dbReference>
<dbReference type="CDD" id="cd02440">
    <property type="entry name" value="AdoMet_MTases"/>
    <property type="match status" value="1"/>
</dbReference>
<sequence length="498" mass="54389">MTLSASLRPTDVSRAAPTTAGLDGPVPLTCPSCRDALAFTATPDPSFDGTFGVLICGCSEYPVLDGIPVLRRGRVDVQEHATGRTEVAGPVFAELVALLRDGRGAEALVAMLAFPPRSPSRRGLRFLARRTPAARLALAARRAEVRAMLDDVDALTAQDWMELAYLRSSERIDREMFGYFFVRYGQPRYLASISLLRALPVSDAPVLDLACGFGHTMYHLAARERPVRTVGVDRNFFQLWVGRRYIAPGQTFVCADRVDALPFGDDVFAASTCTDAFHYFDDQQGAMDELRRVARADTVLVDRVGNRAMEPRDAVGERDAAGYVSLLRGAPWRMTSEDEVVRDYHDGHGPRLAARRHPAELGRSKWLALFSSRDTSLFVDHGVFDAPPHAAGALGVNPVYAVRRDGDDVVLAFSFPSTWYAFENAAMLGYTSPGERLDADEFEALVAGVAGPGHVDRFVSLGLPPRYARRPGSALRSSVPAGLAIGARHALRRRSLRS</sequence>
<dbReference type="SUPFAM" id="SSF53335">
    <property type="entry name" value="S-adenosyl-L-methionine-dependent methyltransferases"/>
    <property type="match status" value="1"/>
</dbReference>
<keyword evidence="3" id="KW-0808">Transferase</keyword>
<dbReference type="Proteomes" id="UP001369736">
    <property type="component" value="Unassembled WGS sequence"/>
</dbReference>
<keyword evidence="3" id="KW-0489">Methyltransferase</keyword>